<dbReference type="Gene3D" id="2.60.120.10">
    <property type="entry name" value="Jelly Rolls"/>
    <property type="match status" value="1"/>
</dbReference>
<dbReference type="InterPro" id="IPR011051">
    <property type="entry name" value="RmlC_Cupin_sf"/>
</dbReference>
<gene>
    <name evidence="1" type="ORF">FHP08_14000</name>
</gene>
<dbReference type="OrthoDB" id="7060081at2"/>
<dbReference type="AlphaFoldDB" id="A0A5C8NUJ0"/>
<comment type="caution">
    <text evidence="1">The sequence shown here is derived from an EMBL/GenBank/DDBJ whole genome shotgun (WGS) entry which is preliminary data.</text>
</comment>
<dbReference type="Proteomes" id="UP000321548">
    <property type="component" value="Unassembled WGS sequence"/>
</dbReference>
<organism evidence="1 2">
    <name type="scientific">Zeimonas arvi</name>
    <dbReference type="NCBI Taxonomy" id="2498847"/>
    <lineage>
        <taxon>Bacteria</taxon>
        <taxon>Pseudomonadati</taxon>
        <taxon>Pseudomonadota</taxon>
        <taxon>Betaproteobacteria</taxon>
        <taxon>Burkholderiales</taxon>
        <taxon>Burkholderiaceae</taxon>
        <taxon>Zeimonas</taxon>
    </lineage>
</organism>
<sequence length="112" mass="12619">MAGVGTEKLFENDKVIVWNFVLEPGEQTPIHTHEHEYMWYAIEGSSLQVFDDQGKDLGTLPVPTGTVYQLKLEDGHLEVVSETAKGARVPVTHSAKNVGPTRYREILVEWKK</sequence>
<name>A0A5C8NUJ0_9BURK</name>
<protein>
    <recommendedName>
        <fullName evidence="3">Cupin domain-containing protein</fullName>
    </recommendedName>
</protein>
<keyword evidence="2" id="KW-1185">Reference proteome</keyword>
<evidence type="ECO:0000313" key="1">
    <source>
        <dbReference type="EMBL" id="TXL64839.1"/>
    </source>
</evidence>
<dbReference type="InterPro" id="IPR014710">
    <property type="entry name" value="RmlC-like_jellyroll"/>
</dbReference>
<dbReference type="RefSeq" id="WP_147705089.1">
    <property type="nucleotide sequence ID" value="NZ_VDUY01000005.1"/>
</dbReference>
<evidence type="ECO:0008006" key="3">
    <source>
        <dbReference type="Google" id="ProtNLM"/>
    </source>
</evidence>
<proteinExistence type="predicted"/>
<reference evidence="1 2" key="1">
    <citation type="submission" date="2019-06" db="EMBL/GenBank/DDBJ databases">
        <title>Quisquiliibacterium sp. nov., isolated from a maize field.</title>
        <authorList>
            <person name="Lin S.-Y."/>
            <person name="Tsai C.-F."/>
            <person name="Young C.-C."/>
        </authorList>
    </citation>
    <scope>NUCLEOTIDE SEQUENCE [LARGE SCALE GENOMIC DNA]</scope>
    <source>
        <strain evidence="1 2">CC-CFT501</strain>
    </source>
</reference>
<dbReference type="EMBL" id="VDUY01000005">
    <property type="protein sequence ID" value="TXL64839.1"/>
    <property type="molecule type" value="Genomic_DNA"/>
</dbReference>
<accession>A0A5C8NUJ0</accession>
<dbReference type="SUPFAM" id="SSF51182">
    <property type="entry name" value="RmlC-like cupins"/>
    <property type="match status" value="1"/>
</dbReference>
<evidence type="ECO:0000313" key="2">
    <source>
        <dbReference type="Proteomes" id="UP000321548"/>
    </source>
</evidence>